<evidence type="ECO:0000259" key="1">
    <source>
        <dbReference type="PROSITE" id="PS51186"/>
    </source>
</evidence>
<name>A0ABD5V0I0_9EURY</name>
<dbReference type="SUPFAM" id="SSF55729">
    <property type="entry name" value="Acyl-CoA N-acyltransferases (Nat)"/>
    <property type="match status" value="1"/>
</dbReference>
<dbReference type="AlphaFoldDB" id="A0ABD5V0I0"/>
<dbReference type="RefSeq" id="WP_340603138.1">
    <property type="nucleotide sequence ID" value="NZ_JBBMXV010000002.1"/>
</dbReference>
<dbReference type="Proteomes" id="UP001596312">
    <property type="component" value="Unassembled WGS sequence"/>
</dbReference>
<keyword evidence="2" id="KW-0012">Acyltransferase</keyword>
<reference evidence="2 3" key="1">
    <citation type="journal article" date="2019" name="Int. J. Syst. Evol. Microbiol.">
        <title>The Global Catalogue of Microorganisms (GCM) 10K type strain sequencing project: providing services to taxonomists for standard genome sequencing and annotation.</title>
        <authorList>
            <consortium name="The Broad Institute Genomics Platform"/>
            <consortium name="The Broad Institute Genome Sequencing Center for Infectious Disease"/>
            <person name="Wu L."/>
            <person name="Ma J."/>
        </authorList>
    </citation>
    <scope>NUCLEOTIDE SEQUENCE [LARGE SCALE GENOMIC DNA]</scope>
    <source>
        <strain evidence="2 3">CGMCC 1.3240</strain>
    </source>
</reference>
<gene>
    <name evidence="2" type="ORF">ACFQGH_05360</name>
</gene>
<evidence type="ECO:0000313" key="2">
    <source>
        <dbReference type="EMBL" id="MFC6904624.1"/>
    </source>
</evidence>
<dbReference type="PROSITE" id="PS51186">
    <property type="entry name" value="GNAT"/>
    <property type="match status" value="1"/>
</dbReference>
<dbReference type="InterPro" id="IPR016181">
    <property type="entry name" value="Acyl_CoA_acyltransferase"/>
</dbReference>
<keyword evidence="3" id="KW-1185">Reference proteome</keyword>
<dbReference type="EMBL" id="JBHSXQ010000002">
    <property type="protein sequence ID" value="MFC6904624.1"/>
    <property type="molecule type" value="Genomic_DNA"/>
</dbReference>
<evidence type="ECO:0000313" key="3">
    <source>
        <dbReference type="Proteomes" id="UP001596312"/>
    </source>
</evidence>
<organism evidence="2 3">
    <name type="scientific">Halalkalicoccus tibetensis</name>
    <dbReference type="NCBI Taxonomy" id="175632"/>
    <lineage>
        <taxon>Archaea</taxon>
        <taxon>Methanobacteriati</taxon>
        <taxon>Methanobacteriota</taxon>
        <taxon>Stenosarchaea group</taxon>
        <taxon>Halobacteria</taxon>
        <taxon>Halobacteriales</taxon>
        <taxon>Halococcaceae</taxon>
        <taxon>Halalkalicoccus</taxon>
    </lineage>
</organism>
<dbReference type="CDD" id="cd04301">
    <property type="entry name" value="NAT_SF"/>
    <property type="match status" value="1"/>
</dbReference>
<proteinExistence type="predicted"/>
<protein>
    <submittedName>
        <fullName evidence="2">GNAT family N-acetyltransferase</fullName>
        <ecNumber evidence="2">2.3.-.-</ecNumber>
    </submittedName>
</protein>
<sequence>MNAQTQPDLDHGDRERIYEYVKEHGPTDHGSVQETVFPQDPGGFRHHVAILKRNGLLEEALGGGLQVVPELEGEEEEFTRDDIEFHVRPARQADLSGILGVLRQVAEKRTYIVAETVAQELDHERELLRQDDVESRVFFVATVNDEVVGWTHLQSPEIEKLSHTAELTTGVLEEYRGYGLGGHLLERGLEWAGSQGYERVYQSVPSTNEGAIEFLEGHGWEVEAVREDHYKIDGEYVDEVMMAVSL</sequence>
<dbReference type="PANTHER" id="PTHR43072:SF52">
    <property type="entry name" value="GCN5-RELATED N-ACETYLTRANSFERASE"/>
    <property type="match status" value="1"/>
</dbReference>
<dbReference type="EC" id="2.3.-.-" evidence="2"/>
<keyword evidence="2" id="KW-0808">Transferase</keyword>
<dbReference type="InterPro" id="IPR000182">
    <property type="entry name" value="GNAT_dom"/>
</dbReference>
<dbReference type="Gene3D" id="3.40.630.30">
    <property type="match status" value="1"/>
</dbReference>
<dbReference type="GO" id="GO:0016746">
    <property type="term" value="F:acyltransferase activity"/>
    <property type="evidence" value="ECO:0007669"/>
    <property type="project" value="UniProtKB-KW"/>
</dbReference>
<accession>A0ABD5V0I0</accession>
<dbReference type="Pfam" id="PF00583">
    <property type="entry name" value="Acetyltransf_1"/>
    <property type="match status" value="1"/>
</dbReference>
<feature type="domain" description="N-acetyltransferase" evidence="1">
    <location>
        <begin position="85"/>
        <end position="246"/>
    </location>
</feature>
<dbReference type="PANTHER" id="PTHR43072">
    <property type="entry name" value="N-ACETYLTRANSFERASE"/>
    <property type="match status" value="1"/>
</dbReference>
<comment type="caution">
    <text evidence="2">The sequence shown here is derived from an EMBL/GenBank/DDBJ whole genome shotgun (WGS) entry which is preliminary data.</text>
</comment>